<gene>
    <name evidence="3" type="ORF">Pla111_09740</name>
</gene>
<evidence type="ECO:0000313" key="4">
    <source>
        <dbReference type="Proteomes" id="UP000318995"/>
    </source>
</evidence>
<evidence type="ECO:0000256" key="1">
    <source>
        <dbReference type="SAM" id="MobiDB-lite"/>
    </source>
</evidence>
<feature type="domain" description="BFD-like [2Fe-2S]-binding" evidence="2">
    <location>
        <begin position="8"/>
        <end position="55"/>
    </location>
</feature>
<feature type="compositionally biased region" description="Basic and acidic residues" evidence="1">
    <location>
        <begin position="62"/>
        <end position="80"/>
    </location>
</feature>
<dbReference type="InterPro" id="IPR007419">
    <property type="entry name" value="BFD-like_2Fe2S-bd_dom"/>
</dbReference>
<sequence>MKPDEELCLCFHVTRRKVENFLRVEKPQAPAQLAECFGAGTGCGWCRPLLRKLFEAARARSEADLPPADEHCKGRGEHLRLGGGVAPPGASLPPEE</sequence>
<protein>
    <submittedName>
        <fullName evidence="3">BFD-like [2Fe-2S] binding domain protein</fullName>
    </submittedName>
</protein>
<evidence type="ECO:0000313" key="3">
    <source>
        <dbReference type="EMBL" id="TWT47361.1"/>
    </source>
</evidence>
<accession>A0A5C5WBG5</accession>
<dbReference type="Gene3D" id="1.10.10.1100">
    <property type="entry name" value="BFD-like [2Fe-2S]-binding domain"/>
    <property type="match status" value="1"/>
</dbReference>
<organism evidence="3 4">
    <name type="scientific">Botrimarina hoheduenensis</name>
    <dbReference type="NCBI Taxonomy" id="2528000"/>
    <lineage>
        <taxon>Bacteria</taxon>
        <taxon>Pseudomonadati</taxon>
        <taxon>Planctomycetota</taxon>
        <taxon>Planctomycetia</taxon>
        <taxon>Pirellulales</taxon>
        <taxon>Lacipirellulaceae</taxon>
        <taxon>Botrimarina</taxon>
    </lineage>
</organism>
<comment type="caution">
    <text evidence="3">The sequence shown here is derived from an EMBL/GenBank/DDBJ whole genome shotgun (WGS) entry which is preliminary data.</text>
</comment>
<proteinExistence type="predicted"/>
<dbReference type="EMBL" id="SJPH01000002">
    <property type="protein sequence ID" value="TWT47361.1"/>
    <property type="molecule type" value="Genomic_DNA"/>
</dbReference>
<reference evidence="3 4" key="1">
    <citation type="submission" date="2019-02" db="EMBL/GenBank/DDBJ databases">
        <title>Deep-cultivation of Planctomycetes and their phenomic and genomic characterization uncovers novel biology.</title>
        <authorList>
            <person name="Wiegand S."/>
            <person name="Jogler M."/>
            <person name="Boedeker C."/>
            <person name="Pinto D."/>
            <person name="Vollmers J."/>
            <person name="Rivas-Marin E."/>
            <person name="Kohn T."/>
            <person name="Peeters S.H."/>
            <person name="Heuer A."/>
            <person name="Rast P."/>
            <person name="Oberbeckmann S."/>
            <person name="Bunk B."/>
            <person name="Jeske O."/>
            <person name="Meyerdierks A."/>
            <person name="Storesund J.E."/>
            <person name="Kallscheuer N."/>
            <person name="Luecker S."/>
            <person name="Lage O.M."/>
            <person name="Pohl T."/>
            <person name="Merkel B.J."/>
            <person name="Hornburger P."/>
            <person name="Mueller R.-W."/>
            <person name="Bruemmer F."/>
            <person name="Labrenz M."/>
            <person name="Spormann A.M."/>
            <person name="Op Den Camp H."/>
            <person name="Overmann J."/>
            <person name="Amann R."/>
            <person name="Jetten M.S.M."/>
            <person name="Mascher T."/>
            <person name="Medema M.H."/>
            <person name="Devos D.P."/>
            <person name="Kaster A.-K."/>
            <person name="Ovreas L."/>
            <person name="Rohde M."/>
            <person name="Galperin M.Y."/>
            <person name="Jogler C."/>
        </authorList>
    </citation>
    <scope>NUCLEOTIDE SEQUENCE [LARGE SCALE GENOMIC DNA]</scope>
    <source>
        <strain evidence="3 4">Pla111</strain>
    </source>
</reference>
<dbReference type="InterPro" id="IPR041854">
    <property type="entry name" value="BFD-like_2Fe2S-bd_dom_sf"/>
</dbReference>
<dbReference type="OrthoDB" id="278622at2"/>
<dbReference type="Pfam" id="PF04324">
    <property type="entry name" value="Fer2_BFD"/>
    <property type="match status" value="1"/>
</dbReference>
<dbReference type="AlphaFoldDB" id="A0A5C5WBG5"/>
<dbReference type="RefSeq" id="WP_146571921.1">
    <property type="nucleotide sequence ID" value="NZ_SJPH01000002.1"/>
</dbReference>
<dbReference type="Proteomes" id="UP000318995">
    <property type="component" value="Unassembled WGS sequence"/>
</dbReference>
<evidence type="ECO:0000259" key="2">
    <source>
        <dbReference type="Pfam" id="PF04324"/>
    </source>
</evidence>
<feature type="region of interest" description="Disordered" evidence="1">
    <location>
        <begin position="62"/>
        <end position="96"/>
    </location>
</feature>
<keyword evidence="4" id="KW-1185">Reference proteome</keyword>
<name>A0A5C5WBG5_9BACT</name>